<dbReference type="InterPro" id="IPR036388">
    <property type="entry name" value="WH-like_DNA-bd_sf"/>
</dbReference>
<gene>
    <name evidence="7" type="ORF">BST43_03950</name>
</gene>
<dbReference type="AlphaFoldDB" id="A0A1X0JBS8"/>
<reference evidence="7 8" key="1">
    <citation type="submission" date="2016-12" db="EMBL/GenBank/DDBJ databases">
        <title>The new phylogeny of genus Mycobacterium.</title>
        <authorList>
            <person name="Tortoli E."/>
            <person name="Trovato A."/>
            <person name="Cirillo D.M."/>
        </authorList>
    </citation>
    <scope>NUCLEOTIDE SEQUENCE [LARGE SCALE GENOMIC DNA]</scope>
    <source>
        <strain evidence="7 8">CCUG 66554</strain>
    </source>
</reference>
<dbReference type="SUPFAM" id="SSF46785">
    <property type="entry name" value="Winged helix' DNA-binding domain"/>
    <property type="match status" value="1"/>
</dbReference>
<evidence type="ECO:0000256" key="3">
    <source>
        <dbReference type="ARBA" id="ARBA00023015"/>
    </source>
</evidence>
<dbReference type="InterPro" id="IPR004839">
    <property type="entry name" value="Aminotransferase_I/II_large"/>
</dbReference>
<comment type="caution">
    <text evidence="7">The sequence shown here is derived from an EMBL/GenBank/DDBJ whole genome shotgun (WGS) entry which is preliminary data.</text>
</comment>
<dbReference type="GO" id="GO:0003677">
    <property type="term" value="F:DNA binding"/>
    <property type="evidence" value="ECO:0007669"/>
    <property type="project" value="UniProtKB-KW"/>
</dbReference>
<dbReference type="Gene3D" id="3.40.640.10">
    <property type="entry name" value="Type I PLP-dependent aspartate aminotransferase-like (Major domain)"/>
    <property type="match status" value="1"/>
</dbReference>
<dbReference type="InterPro" id="IPR000524">
    <property type="entry name" value="Tscrpt_reg_HTH_GntR"/>
</dbReference>
<dbReference type="PANTHER" id="PTHR46577:SF1">
    <property type="entry name" value="HTH-TYPE TRANSCRIPTIONAL REGULATORY PROTEIN GABR"/>
    <property type="match status" value="1"/>
</dbReference>
<dbReference type="OrthoDB" id="3564840at2"/>
<evidence type="ECO:0000259" key="6">
    <source>
        <dbReference type="PROSITE" id="PS50949"/>
    </source>
</evidence>
<dbReference type="SMART" id="SM00345">
    <property type="entry name" value="HTH_GNTR"/>
    <property type="match status" value="1"/>
</dbReference>
<keyword evidence="3" id="KW-0805">Transcription regulation</keyword>
<organism evidence="7 8">
    <name type="scientific">Mycobacteroides saopaulense</name>
    <dbReference type="NCBI Taxonomy" id="1578165"/>
    <lineage>
        <taxon>Bacteria</taxon>
        <taxon>Bacillati</taxon>
        <taxon>Actinomycetota</taxon>
        <taxon>Actinomycetes</taxon>
        <taxon>Mycobacteriales</taxon>
        <taxon>Mycobacteriaceae</taxon>
        <taxon>Mycobacteroides</taxon>
    </lineage>
</organism>
<protein>
    <submittedName>
        <fullName evidence="7">GntR family transcriptional regulator</fullName>
    </submittedName>
</protein>
<dbReference type="PANTHER" id="PTHR46577">
    <property type="entry name" value="HTH-TYPE TRANSCRIPTIONAL REGULATORY PROTEIN GABR"/>
    <property type="match status" value="1"/>
</dbReference>
<comment type="similarity">
    <text evidence="1">In the C-terminal section; belongs to the class-I pyridoxal-phosphate-dependent aminotransferase family.</text>
</comment>
<dbReference type="RefSeq" id="WP_083013623.1">
    <property type="nucleotide sequence ID" value="NZ_MVII01000003.1"/>
</dbReference>
<evidence type="ECO:0000256" key="2">
    <source>
        <dbReference type="ARBA" id="ARBA00022898"/>
    </source>
</evidence>
<dbReference type="InterPro" id="IPR015424">
    <property type="entry name" value="PyrdxlP-dep_Trfase"/>
</dbReference>
<name>A0A1X0JBS8_9MYCO</name>
<dbReference type="CDD" id="cd00609">
    <property type="entry name" value="AAT_like"/>
    <property type="match status" value="1"/>
</dbReference>
<keyword evidence="5" id="KW-0804">Transcription</keyword>
<dbReference type="Proteomes" id="UP000192434">
    <property type="component" value="Unassembled WGS sequence"/>
</dbReference>
<evidence type="ECO:0000256" key="1">
    <source>
        <dbReference type="ARBA" id="ARBA00005384"/>
    </source>
</evidence>
<dbReference type="InterPro" id="IPR051446">
    <property type="entry name" value="HTH_trans_reg/aminotransferase"/>
</dbReference>
<keyword evidence="2" id="KW-0663">Pyridoxal phosphate</keyword>
<dbReference type="InterPro" id="IPR015422">
    <property type="entry name" value="PyrdxlP-dep_Trfase_small"/>
</dbReference>
<keyword evidence="4" id="KW-0238">DNA-binding</keyword>
<dbReference type="InterPro" id="IPR015421">
    <property type="entry name" value="PyrdxlP-dep_Trfase_major"/>
</dbReference>
<evidence type="ECO:0000313" key="7">
    <source>
        <dbReference type="EMBL" id="ORB60214.1"/>
    </source>
</evidence>
<accession>A0A1X0JBS8</accession>
<dbReference type="Gene3D" id="3.90.1150.10">
    <property type="entry name" value="Aspartate Aminotransferase, domain 1"/>
    <property type="match status" value="1"/>
</dbReference>
<dbReference type="PROSITE" id="PS50949">
    <property type="entry name" value="HTH_GNTR"/>
    <property type="match status" value="1"/>
</dbReference>
<proteinExistence type="inferred from homology"/>
<evidence type="ECO:0000313" key="8">
    <source>
        <dbReference type="Proteomes" id="UP000192434"/>
    </source>
</evidence>
<dbReference type="GO" id="GO:0030170">
    <property type="term" value="F:pyridoxal phosphate binding"/>
    <property type="evidence" value="ECO:0007669"/>
    <property type="project" value="InterPro"/>
</dbReference>
<dbReference type="GO" id="GO:0003700">
    <property type="term" value="F:DNA-binding transcription factor activity"/>
    <property type="evidence" value="ECO:0007669"/>
    <property type="project" value="InterPro"/>
</dbReference>
<dbReference type="SUPFAM" id="SSF53383">
    <property type="entry name" value="PLP-dependent transferases"/>
    <property type="match status" value="1"/>
</dbReference>
<evidence type="ECO:0000256" key="5">
    <source>
        <dbReference type="ARBA" id="ARBA00023163"/>
    </source>
</evidence>
<dbReference type="STRING" id="1578165.BKG68_03530"/>
<sequence>MRVRRHATVADELAVQIRAGAMPAGTRLPTHRALARRYGIAVATASRVYRDLTAAGLVVGEPGRGTFVRDLSGFTGPEPIRLTTGQRVADLSFNQPLSAGQDDDLRQALRGLAGEGDLTSLLHQQPPGGRDRDCAAIATYLLDRGIDVAPRGVLISGGAQQGLDTVLTAIAEPRTVVAVDALTYPGIKLLASAGRLDLAPVQNHAAGMDLDHLEWLCGRRPISVLYLIPTLHNPLGYILTASARERIAALADRHDFLIVEDATYAFLEPEAPPPVQTFAPERTFYVGSMSKNLASGLRIGYIVTPLAHRPALIRSLRATSWGASTIASALTTRWLTDGTAARLETLRRDDARQRQSVARTELMGLDYQAHPGAYSGWLVLPDQVRNDLVARELAELGIMVSTADAFATTPHAPNALRLALATPNLPDLTAALRQIRTVAAESIPI</sequence>
<dbReference type="CDD" id="cd07377">
    <property type="entry name" value="WHTH_GntR"/>
    <property type="match status" value="1"/>
</dbReference>
<dbReference type="EMBL" id="MVII01000003">
    <property type="protein sequence ID" value="ORB60214.1"/>
    <property type="molecule type" value="Genomic_DNA"/>
</dbReference>
<dbReference type="Pfam" id="PF00155">
    <property type="entry name" value="Aminotran_1_2"/>
    <property type="match status" value="1"/>
</dbReference>
<dbReference type="Gene3D" id="1.10.10.10">
    <property type="entry name" value="Winged helix-like DNA-binding domain superfamily/Winged helix DNA-binding domain"/>
    <property type="match status" value="1"/>
</dbReference>
<dbReference type="InterPro" id="IPR036390">
    <property type="entry name" value="WH_DNA-bd_sf"/>
</dbReference>
<dbReference type="Pfam" id="PF00392">
    <property type="entry name" value="GntR"/>
    <property type="match status" value="1"/>
</dbReference>
<feature type="domain" description="HTH gntR-type" evidence="6">
    <location>
        <begin position="3"/>
        <end position="71"/>
    </location>
</feature>
<evidence type="ECO:0000256" key="4">
    <source>
        <dbReference type="ARBA" id="ARBA00023125"/>
    </source>
</evidence>